<evidence type="ECO:0000313" key="6">
    <source>
        <dbReference type="EMBL" id="MFK4000486.1"/>
    </source>
</evidence>
<keyword evidence="1" id="KW-0805">Transcription regulation</keyword>
<sequence>MEALNPMDLTDTMIEAPKETKREQAKARTCRALLKSALQLYSLEGAQGMSMNKIAKGAGIAQPSFYNHFESVEALENELCAQLKDSYLSPMRMAWINMLKDYATLTNEQFTQRCQQCLTMIFDSAFQNIALFQHLLEDRPRFSANRFSTNPENQTSSNTGLGNLIIEIQAEWTEIFIQGLRLSNRSFERSAVNLCVDSAAAQVHELIVGCHQQRYSRQQAIATLSTSFDTLFANFCKDATLVSHDVDRES</sequence>
<keyword evidence="2 4" id="KW-0238">DNA-binding</keyword>
<feature type="DNA-binding region" description="H-T-H motif" evidence="4">
    <location>
        <begin position="50"/>
        <end position="69"/>
    </location>
</feature>
<dbReference type="PANTHER" id="PTHR30055">
    <property type="entry name" value="HTH-TYPE TRANSCRIPTIONAL REGULATOR RUTR"/>
    <property type="match status" value="1"/>
</dbReference>
<dbReference type="Proteomes" id="UP001620234">
    <property type="component" value="Unassembled WGS sequence"/>
</dbReference>
<dbReference type="EMBL" id="JBJDPD010000004">
    <property type="protein sequence ID" value="MFK4000486.1"/>
    <property type="molecule type" value="Genomic_DNA"/>
</dbReference>
<evidence type="ECO:0000313" key="7">
    <source>
        <dbReference type="Proteomes" id="UP001620234"/>
    </source>
</evidence>
<evidence type="ECO:0000256" key="4">
    <source>
        <dbReference type="PROSITE-ProRule" id="PRU00335"/>
    </source>
</evidence>
<evidence type="ECO:0000259" key="5">
    <source>
        <dbReference type="PROSITE" id="PS50977"/>
    </source>
</evidence>
<dbReference type="Gene3D" id="1.10.357.10">
    <property type="entry name" value="Tetracycline Repressor, domain 2"/>
    <property type="match status" value="1"/>
</dbReference>
<keyword evidence="3" id="KW-0804">Transcription</keyword>
<protein>
    <submittedName>
        <fullName evidence="6">TetR/AcrR family transcriptional regulator</fullName>
    </submittedName>
</protein>
<keyword evidence="7" id="KW-1185">Reference proteome</keyword>
<comment type="caution">
    <text evidence="6">The sequence shown here is derived from an EMBL/GenBank/DDBJ whole genome shotgun (WGS) entry which is preliminary data.</text>
</comment>
<feature type="domain" description="HTH tetR-type" evidence="5">
    <location>
        <begin position="27"/>
        <end position="87"/>
    </location>
</feature>
<name>A0ABW8L6E9_9GAMM</name>
<proteinExistence type="predicted"/>
<evidence type="ECO:0000256" key="3">
    <source>
        <dbReference type="ARBA" id="ARBA00023163"/>
    </source>
</evidence>
<dbReference type="Pfam" id="PF00440">
    <property type="entry name" value="TetR_N"/>
    <property type="match status" value="1"/>
</dbReference>
<dbReference type="RefSeq" id="WP_230708810.1">
    <property type="nucleotide sequence ID" value="NZ_JBJDPD010000004.1"/>
</dbReference>
<dbReference type="SUPFAM" id="SSF46689">
    <property type="entry name" value="Homeodomain-like"/>
    <property type="match status" value="1"/>
</dbReference>
<dbReference type="InterPro" id="IPR009057">
    <property type="entry name" value="Homeodomain-like_sf"/>
</dbReference>
<accession>A0ABW8L6E9</accession>
<reference evidence="6 7" key="1">
    <citation type="submission" date="2024-11" db="EMBL/GenBank/DDBJ databases">
        <title>The Natural Products Discovery Center: Release of the First 8490 Sequenced Strains for Exploring Actinobacteria Biosynthetic Diversity.</title>
        <authorList>
            <person name="Kalkreuter E."/>
            <person name="Kautsar S.A."/>
            <person name="Yang D."/>
            <person name="Bader C.D."/>
            <person name="Teijaro C.N."/>
            <person name="Fluegel L."/>
            <person name="Davis C.M."/>
            <person name="Simpson J.R."/>
            <person name="Lauterbach L."/>
            <person name="Steele A.D."/>
            <person name="Gui C."/>
            <person name="Meng S."/>
            <person name="Li G."/>
            <person name="Viehrig K."/>
            <person name="Ye F."/>
            <person name="Su P."/>
            <person name="Kiefer A.F."/>
            <person name="Nichols A."/>
            <person name="Cepeda A.J."/>
            <person name="Yan W."/>
            <person name="Fan B."/>
            <person name="Jiang Y."/>
            <person name="Adhikari A."/>
            <person name="Zheng C.-J."/>
            <person name="Schuster L."/>
            <person name="Cowan T.M."/>
            <person name="Smanski M.J."/>
            <person name="Chevrette M.G."/>
            <person name="De Carvalho L.P.S."/>
            <person name="Shen B."/>
        </authorList>
    </citation>
    <scope>NUCLEOTIDE SEQUENCE [LARGE SCALE GENOMIC DNA]</scope>
    <source>
        <strain evidence="6 7">NPDC077433</strain>
    </source>
</reference>
<dbReference type="PROSITE" id="PS50977">
    <property type="entry name" value="HTH_TETR_2"/>
    <property type="match status" value="1"/>
</dbReference>
<dbReference type="PANTHER" id="PTHR30055:SF234">
    <property type="entry name" value="HTH-TYPE TRANSCRIPTIONAL REGULATOR BETI"/>
    <property type="match status" value="1"/>
</dbReference>
<dbReference type="PRINTS" id="PR00455">
    <property type="entry name" value="HTHTETR"/>
</dbReference>
<organism evidence="6 7">
    <name type="scientific">Psychrobacter namhaensis</name>
    <dbReference type="NCBI Taxonomy" id="292734"/>
    <lineage>
        <taxon>Bacteria</taxon>
        <taxon>Pseudomonadati</taxon>
        <taxon>Pseudomonadota</taxon>
        <taxon>Gammaproteobacteria</taxon>
        <taxon>Moraxellales</taxon>
        <taxon>Moraxellaceae</taxon>
        <taxon>Psychrobacter</taxon>
    </lineage>
</organism>
<evidence type="ECO:0000256" key="2">
    <source>
        <dbReference type="ARBA" id="ARBA00023125"/>
    </source>
</evidence>
<gene>
    <name evidence="6" type="ORF">ACI2I3_03940</name>
</gene>
<evidence type="ECO:0000256" key="1">
    <source>
        <dbReference type="ARBA" id="ARBA00023015"/>
    </source>
</evidence>
<dbReference type="InterPro" id="IPR050109">
    <property type="entry name" value="HTH-type_TetR-like_transc_reg"/>
</dbReference>
<dbReference type="InterPro" id="IPR001647">
    <property type="entry name" value="HTH_TetR"/>
</dbReference>